<dbReference type="NCBIfam" id="TIGR01145">
    <property type="entry name" value="ATP_synt_delta"/>
    <property type="match status" value="1"/>
</dbReference>
<dbReference type="Pfam" id="PF00213">
    <property type="entry name" value="OSCP"/>
    <property type="match status" value="1"/>
</dbReference>
<comment type="subcellular location">
    <subcellularLocation>
        <location evidence="1">Membrane</location>
    </subcellularLocation>
</comment>
<dbReference type="SUPFAM" id="SSF47928">
    <property type="entry name" value="N-terminal domain of the delta subunit of the F1F0-ATP synthase"/>
    <property type="match status" value="1"/>
</dbReference>
<dbReference type="PRINTS" id="PR00125">
    <property type="entry name" value="ATPASEDELTA"/>
</dbReference>
<evidence type="ECO:0000256" key="5">
    <source>
        <dbReference type="ARBA" id="ARBA00023065"/>
    </source>
</evidence>
<reference evidence="9" key="1">
    <citation type="journal article" date="2019" name="Nat. Commun.">
        <title>Expansion of phycobilisome linker gene families in mesophilic red algae.</title>
        <authorList>
            <person name="Lee J."/>
            <person name="Kim D."/>
            <person name="Bhattacharya D."/>
            <person name="Yoon H.S."/>
        </authorList>
    </citation>
    <scope>NUCLEOTIDE SEQUENCE [LARGE SCALE GENOMIC DNA]</scope>
    <source>
        <strain evidence="9">CCMP 1328</strain>
    </source>
</reference>
<evidence type="ECO:0000256" key="6">
    <source>
        <dbReference type="ARBA" id="ARBA00023136"/>
    </source>
</evidence>
<dbReference type="Gene3D" id="1.10.520.20">
    <property type="entry name" value="N-terminal domain of the delta subunit of the F1F0-ATP synthase"/>
    <property type="match status" value="1"/>
</dbReference>
<dbReference type="HAMAP" id="MF_01416">
    <property type="entry name" value="ATP_synth_delta_bact"/>
    <property type="match status" value="1"/>
</dbReference>
<dbReference type="GO" id="GO:0016020">
    <property type="term" value="C:membrane"/>
    <property type="evidence" value="ECO:0007669"/>
    <property type="project" value="UniProtKB-SubCell"/>
</dbReference>
<organism evidence="8 9">
    <name type="scientific">Porphyridium purpureum</name>
    <name type="common">Red alga</name>
    <name type="synonym">Porphyridium cruentum</name>
    <dbReference type="NCBI Taxonomy" id="35688"/>
    <lineage>
        <taxon>Eukaryota</taxon>
        <taxon>Rhodophyta</taxon>
        <taxon>Bangiophyceae</taxon>
        <taxon>Porphyridiales</taxon>
        <taxon>Porphyridiaceae</taxon>
        <taxon>Porphyridium</taxon>
    </lineage>
</organism>
<evidence type="ECO:0000256" key="1">
    <source>
        <dbReference type="ARBA" id="ARBA00004370"/>
    </source>
</evidence>
<accession>A0A5J4YIA3</accession>
<gene>
    <name evidence="8" type="ORF">FVE85_1312</name>
</gene>
<evidence type="ECO:0000256" key="4">
    <source>
        <dbReference type="ARBA" id="ARBA00022781"/>
    </source>
</evidence>
<dbReference type="EMBL" id="VRMN01000018">
    <property type="protein sequence ID" value="KAA8490865.1"/>
    <property type="molecule type" value="Genomic_DNA"/>
</dbReference>
<evidence type="ECO:0000313" key="8">
    <source>
        <dbReference type="EMBL" id="KAA8490865.1"/>
    </source>
</evidence>
<keyword evidence="6" id="KW-0472">Membrane</keyword>
<evidence type="ECO:0000256" key="7">
    <source>
        <dbReference type="ARBA" id="ARBA00023310"/>
    </source>
</evidence>
<evidence type="ECO:0000256" key="2">
    <source>
        <dbReference type="ARBA" id="ARBA00007046"/>
    </source>
</evidence>
<evidence type="ECO:0000256" key="3">
    <source>
        <dbReference type="ARBA" id="ARBA00022448"/>
    </source>
</evidence>
<keyword evidence="3" id="KW-0813">Transport</keyword>
<sequence length="220" mass="23327">MGGEGMALGMRAVRVWRAVTRGGCGARVPSRAMASHSSDAAVVERYANSFTSVVKKSVPEKQLDAVISELKVVAEILDDAKLASALANPTLAREIKVDVCKAIAKKANLSKSLTNLMMLVAENGRGASMAPIVRKSVSLLSGTGAEGIEAIVTTAIVLTPHQRVMLQNKLQSQLQAPCSIKSVIDPSLLGGMTLQIGDQMMDMSVKREIQRLCALLQTSI</sequence>
<dbReference type="OrthoDB" id="1262810at2759"/>
<name>A0A5J4YIA3_PORPP</name>
<protein>
    <submittedName>
        <fullName evidence="8">ATP synthase subunit O, mitochondrial</fullName>
    </submittedName>
</protein>
<dbReference type="InterPro" id="IPR000711">
    <property type="entry name" value="ATPase_OSCP/dsu"/>
</dbReference>
<dbReference type="InterPro" id="IPR026015">
    <property type="entry name" value="ATP_synth_OSCP/delta_N_sf"/>
</dbReference>
<evidence type="ECO:0000313" key="9">
    <source>
        <dbReference type="Proteomes" id="UP000324585"/>
    </source>
</evidence>
<comment type="similarity">
    <text evidence="2">Belongs to the ATPase delta chain family.</text>
</comment>
<comment type="caution">
    <text evidence="8">The sequence shown here is derived from an EMBL/GenBank/DDBJ whole genome shotgun (WGS) entry which is preliminary data.</text>
</comment>
<keyword evidence="4" id="KW-0375">Hydrogen ion transport</keyword>
<dbReference type="PANTHER" id="PTHR11910">
    <property type="entry name" value="ATP SYNTHASE DELTA CHAIN"/>
    <property type="match status" value="1"/>
</dbReference>
<keyword evidence="5" id="KW-0406">Ion transport</keyword>
<dbReference type="Proteomes" id="UP000324585">
    <property type="component" value="Unassembled WGS sequence"/>
</dbReference>
<keyword evidence="7" id="KW-0066">ATP synthesis</keyword>
<proteinExistence type="inferred from homology"/>
<dbReference type="AlphaFoldDB" id="A0A5J4YIA3"/>
<dbReference type="GO" id="GO:0046933">
    <property type="term" value="F:proton-transporting ATP synthase activity, rotational mechanism"/>
    <property type="evidence" value="ECO:0007669"/>
    <property type="project" value="InterPro"/>
</dbReference>
<keyword evidence="9" id="KW-1185">Reference proteome</keyword>